<protein>
    <recommendedName>
        <fullName evidence="1">NTP pyrophosphohydrolase MazG-like domain-containing protein</fullName>
    </recommendedName>
</protein>
<dbReference type="Gene3D" id="1.10.287.1080">
    <property type="entry name" value="MazG-like"/>
    <property type="match status" value="1"/>
</dbReference>
<dbReference type="InterPro" id="IPR004518">
    <property type="entry name" value="MazG-like_dom"/>
</dbReference>
<accession>A0A8J3JXG0</accession>
<dbReference type="InterPro" id="IPR044548">
    <property type="entry name" value="AF0060_NTP-PPase_MazG-like"/>
</dbReference>
<dbReference type="AlphaFoldDB" id="A0A8J3JXG0"/>
<gene>
    <name evidence="2" type="ORF">Cba03nite_62280</name>
</gene>
<dbReference type="SUPFAM" id="SSF101386">
    <property type="entry name" value="all-alpha NTP pyrophosphatases"/>
    <property type="match status" value="1"/>
</dbReference>
<dbReference type="EMBL" id="BONF01000041">
    <property type="protein sequence ID" value="GIF84879.1"/>
    <property type="molecule type" value="Genomic_DNA"/>
</dbReference>
<evidence type="ECO:0000259" key="1">
    <source>
        <dbReference type="Pfam" id="PF03819"/>
    </source>
</evidence>
<feature type="domain" description="NTP pyrophosphohydrolase MazG-like" evidence="1">
    <location>
        <begin position="87"/>
        <end position="157"/>
    </location>
</feature>
<name>A0A8J3JXG0_9ACTN</name>
<evidence type="ECO:0000313" key="3">
    <source>
        <dbReference type="Proteomes" id="UP000601223"/>
    </source>
</evidence>
<evidence type="ECO:0000313" key="2">
    <source>
        <dbReference type="EMBL" id="GIF84879.1"/>
    </source>
</evidence>
<sequence>MPRTVSTPPDKIASILREVLPLCPKSACRTHSPRKIAAAEGSRKIAAAEGGGTVRGMGDEVVWRAVGAAVGWLDGHGGSGVQEQTMRILKVTEEAGEVARAWIGVQGQNPRKGVTHEAREVADELADVVLSALVAIQSLGFDPAEVLSGKAAKVLDRMGAHEAREGGPESAARRDHA</sequence>
<dbReference type="RefSeq" id="WP_239126128.1">
    <property type="nucleotide sequence ID" value="NZ_BONF01000041.1"/>
</dbReference>
<proteinExistence type="predicted"/>
<dbReference type="Pfam" id="PF03819">
    <property type="entry name" value="MazG"/>
    <property type="match status" value="1"/>
</dbReference>
<keyword evidence="3" id="KW-1185">Reference proteome</keyword>
<reference evidence="2 3" key="1">
    <citation type="submission" date="2021-01" db="EMBL/GenBank/DDBJ databases">
        <title>Whole genome shotgun sequence of Catellatospora bangladeshensis NBRC 107357.</title>
        <authorList>
            <person name="Komaki H."/>
            <person name="Tamura T."/>
        </authorList>
    </citation>
    <scope>NUCLEOTIDE SEQUENCE [LARGE SCALE GENOMIC DNA]</scope>
    <source>
        <strain evidence="2 3">NBRC 107357</strain>
    </source>
</reference>
<dbReference type="CDD" id="cd11533">
    <property type="entry name" value="NTP-PPase_Af0060_like"/>
    <property type="match status" value="1"/>
</dbReference>
<dbReference type="Proteomes" id="UP000601223">
    <property type="component" value="Unassembled WGS sequence"/>
</dbReference>
<comment type="caution">
    <text evidence="2">The sequence shown here is derived from an EMBL/GenBank/DDBJ whole genome shotgun (WGS) entry which is preliminary data.</text>
</comment>
<organism evidence="2 3">
    <name type="scientific">Catellatospora bangladeshensis</name>
    <dbReference type="NCBI Taxonomy" id="310355"/>
    <lineage>
        <taxon>Bacteria</taxon>
        <taxon>Bacillati</taxon>
        <taxon>Actinomycetota</taxon>
        <taxon>Actinomycetes</taxon>
        <taxon>Micromonosporales</taxon>
        <taxon>Micromonosporaceae</taxon>
        <taxon>Catellatospora</taxon>
    </lineage>
</organism>